<keyword evidence="3" id="KW-0804">Transcription</keyword>
<dbReference type="CDD" id="cd00092">
    <property type="entry name" value="HTH_CRP"/>
    <property type="match status" value="1"/>
</dbReference>
<dbReference type="Proteomes" id="UP000256845">
    <property type="component" value="Unassembled WGS sequence"/>
</dbReference>
<feature type="domain" description="Cyclic nucleotide-binding" evidence="4">
    <location>
        <begin position="39"/>
        <end position="108"/>
    </location>
</feature>
<dbReference type="Gene3D" id="1.10.10.10">
    <property type="entry name" value="Winged helix-like DNA-binding domain superfamily/Winged helix DNA-binding domain"/>
    <property type="match status" value="1"/>
</dbReference>
<dbReference type="SMART" id="SM00419">
    <property type="entry name" value="HTH_CRP"/>
    <property type="match status" value="1"/>
</dbReference>
<dbReference type="InterPro" id="IPR018490">
    <property type="entry name" value="cNMP-bd_dom_sf"/>
</dbReference>
<organism evidence="6 7">
    <name type="scientific">Aestuariispira insulae</name>
    <dbReference type="NCBI Taxonomy" id="1461337"/>
    <lineage>
        <taxon>Bacteria</taxon>
        <taxon>Pseudomonadati</taxon>
        <taxon>Pseudomonadota</taxon>
        <taxon>Alphaproteobacteria</taxon>
        <taxon>Rhodospirillales</taxon>
        <taxon>Kiloniellaceae</taxon>
        <taxon>Aestuariispira</taxon>
    </lineage>
</organism>
<dbReference type="SMART" id="SM00100">
    <property type="entry name" value="cNMP"/>
    <property type="match status" value="1"/>
</dbReference>
<dbReference type="InterPro" id="IPR036388">
    <property type="entry name" value="WH-like_DNA-bd_sf"/>
</dbReference>
<gene>
    <name evidence="6" type="ORF">DFP90_11228</name>
</gene>
<comment type="caution">
    <text evidence="6">The sequence shown here is derived from an EMBL/GenBank/DDBJ whole genome shotgun (WGS) entry which is preliminary data.</text>
</comment>
<keyword evidence="7" id="KW-1185">Reference proteome</keyword>
<dbReference type="InterPro" id="IPR014710">
    <property type="entry name" value="RmlC-like_jellyroll"/>
</dbReference>
<evidence type="ECO:0000313" key="6">
    <source>
        <dbReference type="EMBL" id="RED45036.1"/>
    </source>
</evidence>
<dbReference type="Pfam" id="PF00027">
    <property type="entry name" value="cNMP_binding"/>
    <property type="match status" value="1"/>
</dbReference>
<dbReference type="Gene3D" id="2.60.120.10">
    <property type="entry name" value="Jelly Rolls"/>
    <property type="match status" value="1"/>
</dbReference>
<dbReference type="InterPro" id="IPR012318">
    <property type="entry name" value="HTH_CRP"/>
</dbReference>
<evidence type="ECO:0000259" key="5">
    <source>
        <dbReference type="PROSITE" id="PS51063"/>
    </source>
</evidence>
<evidence type="ECO:0000256" key="1">
    <source>
        <dbReference type="ARBA" id="ARBA00023015"/>
    </source>
</evidence>
<dbReference type="InterPro" id="IPR018335">
    <property type="entry name" value="Tscrpt_reg_HTH_Crp-type_CS"/>
</dbReference>
<dbReference type="PROSITE" id="PS50042">
    <property type="entry name" value="CNMP_BINDING_3"/>
    <property type="match status" value="1"/>
</dbReference>
<keyword evidence="1" id="KW-0805">Transcription regulation</keyword>
<dbReference type="Pfam" id="PF13545">
    <property type="entry name" value="HTH_Crp_2"/>
    <property type="match status" value="1"/>
</dbReference>
<dbReference type="RefSeq" id="WP_245957125.1">
    <property type="nucleotide sequence ID" value="NZ_QRDW01000012.1"/>
</dbReference>
<keyword evidence="2" id="KW-0238">DNA-binding</keyword>
<dbReference type="CDD" id="cd00038">
    <property type="entry name" value="CAP_ED"/>
    <property type="match status" value="1"/>
</dbReference>
<dbReference type="SUPFAM" id="SSF51206">
    <property type="entry name" value="cAMP-binding domain-like"/>
    <property type="match status" value="1"/>
</dbReference>
<proteinExistence type="predicted"/>
<protein>
    <submittedName>
        <fullName evidence="6">CRP/FNR family transcriptional regulator</fullName>
    </submittedName>
</protein>
<evidence type="ECO:0000259" key="4">
    <source>
        <dbReference type="PROSITE" id="PS50042"/>
    </source>
</evidence>
<dbReference type="GO" id="GO:0003677">
    <property type="term" value="F:DNA binding"/>
    <property type="evidence" value="ECO:0007669"/>
    <property type="project" value="UniProtKB-KW"/>
</dbReference>
<dbReference type="PROSITE" id="PS00042">
    <property type="entry name" value="HTH_CRP_1"/>
    <property type="match status" value="1"/>
</dbReference>
<dbReference type="EMBL" id="QRDW01000012">
    <property type="protein sequence ID" value="RED45036.1"/>
    <property type="molecule type" value="Genomic_DNA"/>
</dbReference>
<dbReference type="FunFam" id="1.10.10.10:FF:000028">
    <property type="entry name" value="Fumarate/nitrate reduction transcriptional regulator Fnr"/>
    <property type="match status" value="1"/>
</dbReference>
<dbReference type="GO" id="GO:0003700">
    <property type="term" value="F:DNA-binding transcription factor activity"/>
    <property type="evidence" value="ECO:0007669"/>
    <property type="project" value="InterPro"/>
</dbReference>
<dbReference type="PANTHER" id="PTHR24567:SF75">
    <property type="entry name" value="FUMARATE AND NITRATE REDUCTION REGULATORY PROTEIN"/>
    <property type="match status" value="1"/>
</dbReference>
<dbReference type="InterPro" id="IPR036390">
    <property type="entry name" value="WH_DNA-bd_sf"/>
</dbReference>
<dbReference type="InterPro" id="IPR000595">
    <property type="entry name" value="cNMP-bd_dom"/>
</dbReference>
<sequence length="253" mass="27631">MSSSKQDAAAPLINAAPQPKPDPLAGTPCAACSVRDLSLCNVLREDEMEILSQIVTTVDVAPREPIIDEGEVAGSLFNVTGGAVKLYKLMPDGRRQITGFLFAGDFLGIALNDIYAYSAEAVNQVKLCRFPSTKLEDLLSQFPHMEKRLLGMASNELVQAQEHMLLLGRKSAKEKVCSFLLSLSRRAEKRGEQPSPISVPMSRADIGDYLGLTTETVSRTFTNLKRDGFIRLLEGGIVDIPDMEKLEELADGF</sequence>
<reference evidence="6 7" key="1">
    <citation type="submission" date="2018-07" db="EMBL/GenBank/DDBJ databases">
        <title>Genomic Encyclopedia of Type Strains, Phase III (KMG-III): the genomes of soil and plant-associated and newly described type strains.</title>
        <authorList>
            <person name="Whitman W."/>
        </authorList>
    </citation>
    <scope>NUCLEOTIDE SEQUENCE [LARGE SCALE GENOMIC DNA]</scope>
    <source>
        <strain evidence="6 7">CECT 8488</strain>
    </source>
</reference>
<name>A0A3D9H7V0_9PROT</name>
<evidence type="ECO:0000313" key="7">
    <source>
        <dbReference type="Proteomes" id="UP000256845"/>
    </source>
</evidence>
<accession>A0A3D9H7V0</accession>
<dbReference type="InterPro" id="IPR050397">
    <property type="entry name" value="Env_Response_Regulators"/>
</dbReference>
<dbReference type="PROSITE" id="PS51063">
    <property type="entry name" value="HTH_CRP_2"/>
    <property type="match status" value="1"/>
</dbReference>
<dbReference type="SUPFAM" id="SSF46785">
    <property type="entry name" value="Winged helix' DNA-binding domain"/>
    <property type="match status" value="1"/>
</dbReference>
<dbReference type="GO" id="GO:0005829">
    <property type="term" value="C:cytosol"/>
    <property type="evidence" value="ECO:0007669"/>
    <property type="project" value="TreeGrafter"/>
</dbReference>
<dbReference type="AlphaFoldDB" id="A0A3D9H7V0"/>
<evidence type="ECO:0000256" key="2">
    <source>
        <dbReference type="ARBA" id="ARBA00023125"/>
    </source>
</evidence>
<dbReference type="PANTHER" id="PTHR24567">
    <property type="entry name" value="CRP FAMILY TRANSCRIPTIONAL REGULATORY PROTEIN"/>
    <property type="match status" value="1"/>
</dbReference>
<dbReference type="PRINTS" id="PR00034">
    <property type="entry name" value="HTHCRP"/>
</dbReference>
<evidence type="ECO:0000256" key="3">
    <source>
        <dbReference type="ARBA" id="ARBA00023163"/>
    </source>
</evidence>
<feature type="domain" description="HTH crp-type" evidence="5">
    <location>
        <begin position="170"/>
        <end position="244"/>
    </location>
</feature>